<keyword evidence="3" id="KW-1185">Reference proteome</keyword>
<dbReference type="AlphaFoldDB" id="A0A3Q9J3M4"/>
<dbReference type="OrthoDB" id="5084262at2"/>
<name>A0A3Q9J3M4_9MICO</name>
<reference evidence="2 3" key="1">
    <citation type="submission" date="2018-08" db="EMBL/GenBank/DDBJ databases">
        <title>Microbacterium lemovicicum sp. nov., a bacterium isolated from a natural uranium-rich soil.</title>
        <authorList>
            <person name="ORTET P."/>
        </authorList>
    </citation>
    <scope>NUCLEOTIDE SEQUENCE [LARGE SCALE GENOMIC DNA]</scope>
    <source>
        <strain evidence="2 3">Viu22</strain>
    </source>
</reference>
<evidence type="ECO:0000256" key="1">
    <source>
        <dbReference type="SAM" id="SignalP"/>
    </source>
</evidence>
<keyword evidence="1" id="KW-0732">Signal</keyword>
<dbReference type="EMBL" id="CP031423">
    <property type="protein sequence ID" value="AZS37674.1"/>
    <property type="molecule type" value="Genomic_DNA"/>
</dbReference>
<proteinExistence type="predicted"/>
<dbReference type="InterPro" id="IPR021202">
    <property type="entry name" value="Rv3654c-like"/>
</dbReference>
<evidence type="ECO:0000313" key="3">
    <source>
        <dbReference type="Proteomes" id="UP000276888"/>
    </source>
</evidence>
<protein>
    <recommendedName>
        <fullName evidence="4">Helicase</fullName>
    </recommendedName>
</protein>
<dbReference type="NCBIfam" id="TIGR03816">
    <property type="entry name" value="tadE_like_DECH"/>
    <property type="match status" value="1"/>
</dbReference>
<feature type="signal peptide" evidence="1">
    <location>
        <begin position="1"/>
        <end position="28"/>
    </location>
</feature>
<sequence>MAGTLLSLGIAVCGATVAAALVTAGAAAAFGQQLAGIADAAALAAADAASGAITGIPCDRAAEVASATGAEIVSCSLDGLIATVEVSSSFLRLPASATARAGPPPS</sequence>
<accession>A0A3Q9J3M4</accession>
<dbReference type="KEGG" id="mlv:CVS47_02317"/>
<feature type="chain" id="PRO_5018655931" description="Helicase" evidence="1">
    <location>
        <begin position="29"/>
        <end position="106"/>
    </location>
</feature>
<organism evidence="2 3">
    <name type="scientific">Microbacterium lemovicicum</name>
    <dbReference type="NCBI Taxonomy" id="1072463"/>
    <lineage>
        <taxon>Bacteria</taxon>
        <taxon>Bacillati</taxon>
        <taxon>Actinomycetota</taxon>
        <taxon>Actinomycetes</taxon>
        <taxon>Micrococcales</taxon>
        <taxon>Microbacteriaceae</taxon>
        <taxon>Microbacterium</taxon>
    </lineage>
</organism>
<evidence type="ECO:0000313" key="2">
    <source>
        <dbReference type="EMBL" id="AZS37674.1"/>
    </source>
</evidence>
<dbReference type="Proteomes" id="UP000276888">
    <property type="component" value="Chromosome"/>
</dbReference>
<gene>
    <name evidence="2" type="ORF">CVS47_02317</name>
</gene>
<evidence type="ECO:0008006" key="4">
    <source>
        <dbReference type="Google" id="ProtNLM"/>
    </source>
</evidence>
<dbReference type="RefSeq" id="WP_127096204.1">
    <property type="nucleotide sequence ID" value="NZ_CP031423.1"/>
</dbReference>